<evidence type="ECO:0000313" key="2">
    <source>
        <dbReference type="WBParaSite" id="Pan_g21321.t1"/>
    </source>
</evidence>
<evidence type="ECO:0000313" key="1">
    <source>
        <dbReference type="Proteomes" id="UP000492821"/>
    </source>
</evidence>
<dbReference type="Proteomes" id="UP000492821">
    <property type="component" value="Unassembled WGS sequence"/>
</dbReference>
<reference evidence="2" key="2">
    <citation type="submission" date="2020-10" db="UniProtKB">
        <authorList>
            <consortium name="WormBaseParasite"/>
        </authorList>
    </citation>
    <scope>IDENTIFICATION</scope>
</reference>
<accession>A0A7E4VII6</accession>
<keyword evidence="1" id="KW-1185">Reference proteome</keyword>
<name>A0A7E4VII6_PANRE</name>
<proteinExistence type="predicted"/>
<protein>
    <submittedName>
        <fullName evidence="2">Uncharacterized protein</fullName>
    </submittedName>
</protein>
<dbReference type="AlphaFoldDB" id="A0A7E4VII6"/>
<dbReference type="WBParaSite" id="Pan_g21321.t1">
    <property type="protein sequence ID" value="Pan_g21321.t1"/>
    <property type="gene ID" value="Pan_g21321"/>
</dbReference>
<reference evidence="1" key="1">
    <citation type="journal article" date="2013" name="Genetics">
        <title>The draft genome and transcriptome of Panagrellus redivivus are shaped by the harsh demands of a free-living lifestyle.</title>
        <authorList>
            <person name="Srinivasan J."/>
            <person name="Dillman A.R."/>
            <person name="Macchietto M.G."/>
            <person name="Heikkinen L."/>
            <person name="Lakso M."/>
            <person name="Fracchia K.M."/>
            <person name="Antoshechkin I."/>
            <person name="Mortazavi A."/>
            <person name="Wong G."/>
            <person name="Sternberg P.W."/>
        </authorList>
    </citation>
    <scope>NUCLEOTIDE SEQUENCE [LARGE SCALE GENOMIC DNA]</scope>
    <source>
        <strain evidence="1">MT8872</strain>
    </source>
</reference>
<organism evidence="1 2">
    <name type="scientific">Panagrellus redivivus</name>
    <name type="common">Microworm</name>
    <dbReference type="NCBI Taxonomy" id="6233"/>
    <lineage>
        <taxon>Eukaryota</taxon>
        <taxon>Metazoa</taxon>
        <taxon>Ecdysozoa</taxon>
        <taxon>Nematoda</taxon>
        <taxon>Chromadorea</taxon>
        <taxon>Rhabditida</taxon>
        <taxon>Tylenchina</taxon>
        <taxon>Panagrolaimomorpha</taxon>
        <taxon>Panagrolaimoidea</taxon>
        <taxon>Panagrolaimidae</taxon>
        <taxon>Panagrellus</taxon>
    </lineage>
</organism>
<sequence>MGHLGRAVGSGVNDPAHLDGSSQGDWACGMLAQHDTHIVWYMTDVLRPQSIRYMTDVLRLHATINMVQDGCVKASNIFILSYHNLKLAS</sequence>